<comment type="caution">
    <text evidence="3">The sequence shown here is derived from an EMBL/GenBank/DDBJ whole genome shotgun (WGS) entry which is preliminary data.</text>
</comment>
<feature type="compositionally biased region" description="Low complexity" evidence="1">
    <location>
        <begin position="621"/>
        <end position="632"/>
    </location>
</feature>
<proteinExistence type="predicted"/>
<dbReference type="PANTHER" id="PTHR44329">
    <property type="entry name" value="SERINE/THREONINE-PROTEIN KINASE TNNI3K-RELATED"/>
    <property type="match status" value="1"/>
</dbReference>
<feature type="compositionally biased region" description="Low complexity" evidence="1">
    <location>
        <begin position="467"/>
        <end position="480"/>
    </location>
</feature>
<dbReference type="PROSITE" id="PS50011">
    <property type="entry name" value="PROTEIN_KINASE_DOM"/>
    <property type="match status" value="1"/>
</dbReference>
<evidence type="ECO:0000256" key="1">
    <source>
        <dbReference type="SAM" id="MobiDB-lite"/>
    </source>
</evidence>
<keyword evidence="3" id="KW-0418">Kinase</keyword>
<evidence type="ECO:0000259" key="2">
    <source>
        <dbReference type="PROSITE" id="PS50011"/>
    </source>
</evidence>
<reference evidence="3 4" key="1">
    <citation type="submission" date="2021-08" db="EMBL/GenBank/DDBJ databases">
        <title>Draft Genome Sequence of Phanerochaete sordida strain YK-624.</title>
        <authorList>
            <person name="Mori T."/>
            <person name="Dohra H."/>
            <person name="Suzuki T."/>
            <person name="Kawagishi H."/>
            <person name="Hirai H."/>
        </authorList>
    </citation>
    <scope>NUCLEOTIDE SEQUENCE [LARGE SCALE GENOMIC DNA]</scope>
    <source>
        <strain evidence="3 4">YK-624</strain>
    </source>
</reference>
<keyword evidence="4" id="KW-1185">Reference proteome</keyword>
<name>A0A9P3FXV8_9APHY</name>
<sequence>MPLYKAIRAVPAKPSSPTSQRIRLYESTTEVFSKLLYAQASAGKHMETCRKGYQLLARLNREASGDEGRARLLASCYRARIELEDVVARAKLGDEAELRAVLKTDDTNVMHTFRDLAVSEHGRDAVLALTGSPDATDGMLCLIDKFCDENTFWSIMCGVAEGAEPSAVARSTTQEFLDSLHALSAQLLVRSGLVPERLVVPKIPAPEEEARRGDVYQGLHRDGRKVALKRLRGSVNTWAQNRSFIRAASAWKDLNHPNVLQFLGFSFDSFPGRLCLVSLWAENGTIMELIEAQGFEEDSVHRMLHEISLGLAYLHREGIMHGNLGTPNILIDEQGAAKLTDFGQAAFAVTDTSEAKYADNRWLPPEFLNDASAKPKPTRESDIWAFSGICWEIHAGAPPFAALPPAAARTAILAGQRPERTAAPHAFAPALWRLTAECWAAEPARRPTARDVATRLEALAQYAWSRGAASPPGSPVAAAGAGVGYGGPTEKRRARRQGSDGSQGTATGSGSSSQSDRIKSSSSSSKHSPLASPPSPNVIPERHTPAATFDSPQPDVIPERPASTRPGKSGLSYNEQHPGRPRQGTQVRFTREFLVPATGDESPDVPTLSIPRPPQRRSSDSSRPLSPLSPARPQHRRHRSSSSSTDVPAPTLPARRRAPPPAFAPDPPTPPTVPRALEAPQFFLKRTEPVRFPPRDVMLPGDHTINPLEPGVPFAVPAPRAPVVLIPGPVVVPHVQPQPPPVYYLPCQCKKKHARRPCV</sequence>
<gene>
    <name evidence="3" type="ORF">PsYK624_003160</name>
</gene>
<dbReference type="GO" id="GO:0005524">
    <property type="term" value="F:ATP binding"/>
    <property type="evidence" value="ECO:0007669"/>
    <property type="project" value="InterPro"/>
</dbReference>
<feature type="domain" description="Protein kinase" evidence="2">
    <location>
        <begin position="201"/>
        <end position="459"/>
    </location>
</feature>
<dbReference type="InterPro" id="IPR001245">
    <property type="entry name" value="Ser-Thr/Tyr_kinase_cat_dom"/>
</dbReference>
<dbReference type="SUPFAM" id="SSF56112">
    <property type="entry name" value="Protein kinase-like (PK-like)"/>
    <property type="match status" value="1"/>
</dbReference>
<accession>A0A9P3FXV8</accession>
<feature type="compositionally biased region" description="Low complexity" evidence="1">
    <location>
        <begin position="641"/>
        <end position="653"/>
    </location>
</feature>
<dbReference type="GO" id="GO:0004674">
    <property type="term" value="F:protein serine/threonine kinase activity"/>
    <property type="evidence" value="ECO:0007669"/>
    <property type="project" value="TreeGrafter"/>
</dbReference>
<dbReference type="Pfam" id="PF07714">
    <property type="entry name" value="PK_Tyr_Ser-Thr"/>
    <property type="match status" value="1"/>
</dbReference>
<feature type="compositionally biased region" description="Pro residues" evidence="1">
    <location>
        <begin position="659"/>
        <end position="673"/>
    </location>
</feature>
<organism evidence="3 4">
    <name type="scientific">Phanerochaete sordida</name>
    <dbReference type="NCBI Taxonomy" id="48140"/>
    <lineage>
        <taxon>Eukaryota</taxon>
        <taxon>Fungi</taxon>
        <taxon>Dikarya</taxon>
        <taxon>Basidiomycota</taxon>
        <taxon>Agaricomycotina</taxon>
        <taxon>Agaricomycetes</taxon>
        <taxon>Polyporales</taxon>
        <taxon>Phanerochaetaceae</taxon>
        <taxon>Phanerochaete</taxon>
    </lineage>
</organism>
<dbReference type="OrthoDB" id="2804215at2759"/>
<dbReference type="InterPro" id="IPR000719">
    <property type="entry name" value="Prot_kinase_dom"/>
</dbReference>
<feature type="compositionally biased region" description="Low complexity" evidence="1">
    <location>
        <begin position="499"/>
        <end position="530"/>
    </location>
</feature>
<dbReference type="EMBL" id="BPQB01000001">
    <property type="protein sequence ID" value="GJE84240.1"/>
    <property type="molecule type" value="Genomic_DNA"/>
</dbReference>
<protein>
    <submittedName>
        <fullName evidence="3">Kinase-like protein</fullName>
    </submittedName>
</protein>
<dbReference type="Proteomes" id="UP000703269">
    <property type="component" value="Unassembled WGS sequence"/>
</dbReference>
<dbReference type="Gene3D" id="1.10.510.10">
    <property type="entry name" value="Transferase(Phosphotransferase) domain 1"/>
    <property type="match status" value="1"/>
</dbReference>
<dbReference type="InterPro" id="IPR051681">
    <property type="entry name" value="Ser/Thr_Kinases-Pseudokinases"/>
</dbReference>
<keyword evidence="3" id="KW-0808">Transferase</keyword>
<feature type="region of interest" description="Disordered" evidence="1">
    <location>
        <begin position="466"/>
        <end position="675"/>
    </location>
</feature>
<evidence type="ECO:0000313" key="3">
    <source>
        <dbReference type="EMBL" id="GJE84240.1"/>
    </source>
</evidence>
<dbReference type="PANTHER" id="PTHR44329:SF261">
    <property type="entry name" value="ZINC FINGER CONTAINING PROTEIN KINASE-RELATED"/>
    <property type="match status" value="1"/>
</dbReference>
<evidence type="ECO:0000313" key="4">
    <source>
        <dbReference type="Proteomes" id="UP000703269"/>
    </source>
</evidence>
<dbReference type="InterPro" id="IPR011009">
    <property type="entry name" value="Kinase-like_dom_sf"/>
</dbReference>
<dbReference type="AlphaFoldDB" id="A0A9P3FXV8"/>